<evidence type="ECO:0000259" key="10">
    <source>
        <dbReference type="Pfam" id="PF12704"/>
    </source>
</evidence>
<evidence type="ECO:0000259" key="9">
    <source>
        <dbReference type="Pfam" id="PF02687"/>
    </source>
</evidence>
<feature type="transmembrane region" description="Helical" evidence="8">
    <location>
        <begin position="267"/>
        <end position="290"/>
    </location>
</feature>
<dbReference type="KEGG" id="saf:SULAZ_0307"/>
<evidence type="ECO:0000313" key="11">
    <source>
        <dbReference type="EMBL" id="ACN98731.1"/>
    </source>
</evidence>
<dbReference type="EMBL" id="CP001229">
    <property type="protein sequence ID" value="ACN98731.1"/>
    <property type="molecule type" value="Genomic_DNA"/>
</dbReference>
<feature type="transmembrane region" description="Helical" evidence="8">
    <location>
        <begin position="21"/>
        <end position="47"/>
    </location>
</feature>
<feature type="domain" description="ABC3 transporter permease C-terminal" evidence="9">
    <location>
        <begin position="271"/>
        <end position="396"/>
    </location>
</feature>
<keyword evidence="5 8" id="KW-0812">Transmembrane</keyword>
<evidence type="ECO:0000256" key="6">
    <source>
        <dbReference type="ARBA" id="ARBA00022989"/>
    </source>
</evidence>
<keyword evidence="6 8" id="KW-1133">Transmembrane helix</keyword>
<feature type="transmembrane region" description="Helical" evidence="8">
    <location>
        <begin position="362"/>
        <end position="386"/>
    </location>
</feature>
<dbReference type="GO" id="GO:0044874">
    <property type="term" value="P:lipoprotein localization to outer membrane"/>
    <property type="evidence" value="ECO:0007669"/>
    <property type="project" value="TreeGrafter"/>
</dbReference>
<dbReference type="RefSeq" id="WP_012674052.1">
    <property type="nucleotide sequence ID" value="NC_012438.1"/>
</dbReference>
<feature type="transmembrane region" description="Helical" evidence="8">
    <location>
        <begin position="311"/>
        <end position="342"/>
    </location>
</feature>
<dbReference type="AlphaFoldDB" id="C1DT65"/>
<dbReference type="NCBIfam" id="TIGR02212">
    <property type="entry name" value="lolCE"/>
    <property type="match status" value="1"/>
</dbReference>
<dbReference type="PANTHER" id="PTHR30489">
    <property type="entry name" value="LIPOPROTEIN-RELEASING SYSTEM TRANSMEMBRANE PROTEIN LOLE"/>
    <property type="match status" value="1"/>
</dbReference>
<dbReference type="Proteomes" id="UP000001369">
    <property type="component" value="Chromosome"/>
</dbReference>
<evidence type="ECO:0000256" key="4">
    <source>
        <dbReference type="ARBA" id="ARBA00022475"/>
    </source>
</evidence>
<keyword evidence="7 8" id="KW-0472">Membrane</keyword>
<dbReference type="PANTHER" id="PTHR30489:SF0">
    <property type="entry name" value="LIPOPROTEIN-RELEASING SYSTEM TRANSMEMBRANE PROTEIN LOLE"/>
    <property type="match status" value="1"/>
</dbReference>
<reference evidence="11 12" key="1">
    <citation type="journal article" date="2009" name="J. Bacteriol.">
        <title>Complete and draft genome sequences of six members of the Aquificales.</title>
        <authorList>
            <person name="Reysenbach A.L."/>
            <person name="Hamamura N."/>
            <person name="Podar M."/>
            <person name="Griffiths E."/>
            <person name="Ferreira S."/>
            <person name="Hochstein R."/>
            <person name="Heidelberg J."/>
            <person name="Johnson J."/>
            <person name="Mead D."/>
            <person name="Pohorille A."/>
            <person name="Sarmiento M."/>
            <person name="Schweighofer K."/>
            <person name="Seshadri R."/>
            <person name="Voytek M.A."/>
        </authorList>
    </citation>
    <scope>NUCLEOTIDE SEQUENCE [LARGE SCALE GENOMIC DNA]</scope>
    <source>
        <strain evidence="12">Az-Fu1 / DSM 15241 / OCM 825</strain>
    </source>
</reference>
<dbReference type="InterPro" id="IPR003838">
    <property type="entry name" value="ABC3_permease_C"/>
</dbReference>
<keyword evidence="3" id="KW-0813">Transport</keyword>
<sequence length="403" mass="44957">MKLPLYLKISLRYLLSIKSNLLSFMTVVSIVGVMLGVAALIVTLSVMNGFMFGLKSKLLQTTPHIMILKADEKFDDYNQLIQKIKQNPQVLDYQPFIYTQGILSKDSKVSAVYVRGVDPEKDKNFLALDKRIILGNYDLSDECVIIGKDLAIMLGITVGDQVNLMSPVGRKTPLGFLPKIKPVKVCGIADLGIYEYNASFVATNLSFAQNFFDMGDSITAIQLKLKDPFKAEAVKSDIEKVLEFPYIVKSWMDMNKSLFQALELEKFAMFLVITLIVVVASFNIASLISTKSREKRKEIAILRTLGADRSFITKIFLFQGILIGVVGSILGTALGLLIVYLGDTYHLIKLNPEVYLIEYLPLRISLLEVLVIFLSSMVICFVSSVFPAVNASKESPAEVLRYE</sequence>
<dbReference type="OrthoDB" id="9808461at2"/>
<comment type="subcellular location">
    <subcellularLocation>
        <location evidence="1">Cell membrane</location>
        <topology evidence="1">Multi-pass membrane protein</topology>
    </subcellularLocation>
</comment>
<evidence type="ECO:0000256" key="3">
    <source>
        <dbReference type="ARBA" id="ARBA00022448"/>
    </source>
</evidence>
<keyword evidence="11" id="KW-0449">Lipoprotein</keyword>
<evidence type="ECO:0000256" key="8">
    <source>
        <dbReference type="SAM" id="Phobius"/>
    </source>
</evidence>
<accession>C1DT65</accession>
<dbReference type="InterPro" id="IPR011925">
    <property type="entry name" value="LolCE_TM"/>
</dbReference>
<dbReference type="InterPro" id="IPR025857">
    <property type="entry name" value="MacB_PCD"/>
</dbReference>
<dbReference type="GO" id="GO:0042953">
    <property type="term" value="P:lipoprotein transport"/>
    <property type="evidence" value="ECO:0007669"/>
    <property type="project" value="InterPro"/>
</dbReference>
<evidence type="ECO:0000313" key="12">
    <source>
        <dbReference type="Proteomes" id="UP000001369"/>
    </source>
</evidence>
<keyword evidence="4" id="KW-1003">Cell membrane</keyword>
<keyword evidence="12" id="KW-1185">Reference proteome</keyword>
<dbReference type="STRING" id="204536.SULAZ_0307"/>
<evidence type="ECO:0000256" key="1">
    <source>
        <dbReference type="ARBA" id="ARBA00004651"/>
    </source>
</evidence>
<dbReference type="Pfam" id="PF12704">
    <property type="entry name" value="MacB_PCD"/>
    <property type="match status" value="1"/>
</dbReference>
<organism evidence="11 12">
    <name type="scientific">Sulfurihydrogenibium azorense (strain DSM 15241 / OCM 825 / Az-Fu1)</name>
    <dbReference type="NCBI Taxonomy" id="204536"/>
    <lineage>
        <taxon>Bacteria</taxon>
        <taxon>Pseudomonadati</taxon>
        <taxon>Aquificota</taxon>
        <taxon>Aquificia</taxon>
        <taxon>Aquificales</taxon>
        <taxon>Hydrogenothermaceae</taxon>
        <taxon>Sulfurihydrogenibium</taxon>
    </lineage>
</organism>
<evidence type="ECO:0000256" key="5">
    <source>
        <dbReference type="ARBA" id="ARBA00022692"/>
    </source>
</evidence>
<dbReference type="InterPro" id="IPR051447">
    <property type="entry name" value="Lipoprotein-release_system"/>
</dbReference>
<name>C1DT65_SULAA</name>
<proteinExistence type="inferred from homology"/>
<evidence type="ECO:0000256" key="2">
    <source>
        <dbReference type="ARBA" id="ARBA00005236"/>
    </source>
</evidence>
<dbReference type="eggNOG" id="COG4591">
    <property type="taxonomic scope" value="Bacteria"/>
</dbReference>
<gene>
    <name evidence="11" type="ordered locus">SULAZ_0307</name>
</gene>
<protein>
    <submittedName>
        <fullName evidence="11">Lipoprotein releasing system, transmembrane protein, LolC/E family</fullName>
    </submittedName>
</protein>
<dbReference type="Pfam" id="PF02687">
    <property type="entry name" value="FtsX"/>
    <property type="match status" value="1"/>
</dbReference>
<dbReference type="GO" id="GO:0098797">
    <property type="term" value="C:plasma membrane protein complex"/>
    <property type="evidence" value="ECO:0007669"/>
    <property type="project" value="TreeGrafter"/>
</dbReference>
<comment type="similarity">
    <text evidence="2">Belongs to the ABC-4 integral membrane protein family. LolC/E subfamily.</text>
</comment>
<feature type="domain" description="MacB-like periplasmic core" evidence="10">
    <location>
        <begin position="26"/>
        <end position="240"/>
    </location>
</feature>
<evidence type="ECO:0000256" key="7">
    <source>
        <dbReference type="ARBA" id="ARBA00023136"/>
    </source>
</evidence>
<dbReference type="HOGENOM" id="CLU_000604_8_1_0"/>